<dbReference type="PANTHER" id="PTHR30087">
    <property type="entry name" value="INNER MEMBRANE PROTEIN"/>
    <property type="match status" value="1"/>
</dbReference>
<dbReference type="PANTHER" id="PTHR30087:SF1">
    <property type="entry name" value="HYPOTHETICAL CYTOSOLIC PROTEIN"/>
    <property type="match status" value="1"/>
</dbReference>
<comment type="caution">
    <text evidence="1">The sequence shown here is derived from an EMBL/GenBank/DDBJ whole genome shotgun (WGS) entry which is preliminary data.</text>
</comment>
<organism evidence="1 2">
    <name type="scientific">Clostridium moutaii</name>
    <dbReference type="NCBI Taxonomy" id="3240932"/>
    <lineage>
        <taxon>Bacteria</taxon>
        <taxon>Bacillati</taxon>
        <taxon>Bacillota</taxon>
        <taxon>Clostridia</taxon>
        <taxon>Eubacteriales</taxon>
        <taxon>Clostridiaceae</taxon>
        <taxon>Clostridium</taxon>
    </lineage>
</organism>
<protein>
    <submittedName>
        <fullName evidence="1">DUF523 domain-containing protein</fullName>
    </submittedName>
</protein>
<keyword evidence="2" id="KW-1185">Reference proteome</keyword>
<dbReference type="RefSeq" id="WP_369704074.1">
    <property type="nucleotide sequence ID" value="NZ_JBGEWD010000006.1"/>
</dbReference>
<dbReference type="Pfam" id="PF04463">
    <property type="entry name" value="2-thiour_desulf"/>
    <property type="match status" value="1"/>
</dbReference>
<dbReference type="EMBL" id="JBGEWD010000006">
    <property type="protein sequence ID" value="MEY8000189.1"/>
    <property type="molecule type" value="Genomic_DNA"/>
</dbReference>
<sequence>MKRKILVSSCLLGQKVRYNNGDAACYDPRFLKWLKEGRMIGICPEVYGGLPVPRPASQRQGDKVVTSTGVDVTCEYEKGAQAALSLAKAENVIFAILKQNSPSCGSSCIYDGTFTGTKKLGQGKTTELLRQNGIKVFGEDQLDEVEREIGVNE</sequence>
<proteinExistence type="predicted"/>
<evidence type="ECO:0000313" key="1">
    <source>
        <dbReference type="EMBL" id="MEY8000189.1"/>
    </source>
</evidence>
<dbReference type="Proteomes" id="UP001564657">
    <property type="component" value="Unassembled WGS sequence"/>
</dbReference>
<dbReference type="InterPro" id="IPR007553">
    <property type="entry name" value="2-thiour_desulf"/>
</dbReference>
<evidence type="ECO:0000313" key="2">
    <source>
        <dbReference type="Proteomes" id="UP001564657"/>
    </source>
</evidence>
<reference evidence="1 2" key="1">
    <citation type="submission" date="2024-08" db="EMBL/GenBank/DDBJ databases">
        <title>Clostridium lapicellarii sp. nov., and Clostridium renhuaiense sp. nov., two species isolated from the mud in a fermentation cellar used for producing sauce-flavour Chinese liquors.</title>
        <authorList>
            <person name="Yang F."/>
            <person name="Wang H."/>
            <person name="Chen L.Q."/>
            <person name="Zhou N."/>
            <person name="Lu J.J."/>
            <person name="Pu X.X."/>
            <person name="Wan B."/>
            <person name="Wang L."/>
            <person name="Liu S.J."/>
        </authorList>
    </citation>
    <scope>NUCLEOTIDE SEQUENCE [LARGE SCALE GENOMIC DNA]</scope>
    <source>
        <strain evidence="1 2">MT-5</strain>
    </source>
</reference>
<name>A0ABV4BN42_9CLOT</name>
<accession>A0ABV4BN42</accession>
<gene>
    <name evidence="1" type="ORF">AB8U03_08265</name>
</gene>